<organism evidence="1 2">
    <name type="scientific">Roseofilum capinflatum BLCC-M114</name>
    <dbReference type="NCBI Taxonomy" id="3022440"/>
    <lineage>
        <taxon>Bacteria</taxon>
        <taxon>Bacillati</taxon>
        <taxon>Cyanobacteriota</taxon>
        <taxon>Cyanophyceae</taxon>
        <taxon>Desertifilales</taxon>
        <taxon>Desertifilaceae</taxon>
        <taxon>Roseofilum</taxon>
        <taxon>Roseofilum capinflatum</taxon>
    </lineage>
</organism>
<accession>A0ABT7B4C6</accession>
<comment type="caution">
    <text evidence="1">The sequence shown here is derived from an EMBL/GenBank/DDBJ whole genome shotgun (WGS) entry which is preliminary data.</text>
</comment>
<keyword evidence="2" id="KW-1185">Reference proteome</keyword>
<dbReference type="NCBIfam" id="TIGR01552">
    <property type="entry name" value="phd_fam"/>
    <property type="match status" value="1"/>
</dbReference>
<sequence length="78" mass="8772">MKYINLQETDIKLAAIIEEMNITQSQVILTDRGLPVARIVPYQSSATSVKNYPLRGMPITISDTFDEPMSELWDALGE</sequence>
<evidence type="ECO:0000313" key="1">
    <source>
        <dbReference type="EMBL" id="MDJ1174033.1"/>
    </source>
</evidence>
<gene>
    <name evidence="1" type="ORF">PMG25_07995</name>
</gene>
<name>A0ABT7B4C6_9CYAN</name>
<protein>
    <submittedName>
        <fullName evidence="1">Type II toxin-antitoxin system prevent-host-death family antitoxin</fullName>
    </submittedName>
</protein>
<evidence type="ECO:0000313" key="2">
    <source>
        <dbReference type="Proteomes" id="UP001235849"/>
    </source>
</evidence>
<reference evidence="1 2" key="1">
    <citation type="submission" date="2023-01" db="EMBL/GenBank/DDBJ databases">
        <title>Novel diversity within Roseofilum (Cyanobacteria; Desertifilaceae) from marine benthic mats with descriptions of four novel species.</title>
        <authorList>
            <person name="Wang Y."/>
            <person name="Berthold D.E."/>
            <person name="Hu J."/>
            <person name="Lefler F.W."/>
            <person name="Laughinghouse H.D. IV."/>
        </authorList>
    </citation>
    <scope>NUCLEOTIDE SEQUENCE [LARGE SCALE GENOMIC DNA]</scope>
    <source>
        <strain evidence="1 2">BLCC-M114</strain>
    </source>
</reference>
<dbReference type="EMBL" id="JAQOSO010000039">
    <property type="protein sequence ID" value="MDJ1174033.1"/>
    <property type="molecule type" value="Genomic_DNA"/>
</dbReference>
<dbReference type="Proteomes" id="UP001235849">
    <property type="component" value="Unassembled WGS sequence"/>
</dbReference>
<proteinExistence type="predicted"/>
<dbReference type="RefSeq" id="WP_283766373.1">
    <property type="nucleotide sequence ID" value="NZ_JAQOSO010000039.1"/>
</dbReference>